<sequence length="502" mass="54771">MQQMDGVTLSQANTDQLDLLEIPTERLAGNALQTIISTPDESVRSLVMIITVQDELRSLRANNQENESASAGAEAQKLATAILPFGAVAGATIDALTAELVLASIHILSASSDSSLDDQALLCVIAYTDVRDPWTTETAFQLASRIIAANLPPSRHAEFIVGSILQTYIRPVLSASSSGKLTGSGRPSHFPSGVSNASKSAFASSWKQSNPPVTTLFHWAVKNADNHTVASQWPLFLPVLLAFVEDQETKVKETGMEVLAVFLQKCTLKTLNSSGIGKLLEDAVFPNILSLPSLTPEEESARLLRLAYPVMIQLAKADPNPFSTQRRRVLDRLIREGIMASYFHASQYPMIVQILMRNAADVVACLGVYSVKHISGLLQMVESVMADPFAAIYLPSVLAAAEALRVIISHCWPRIQETHHAEHVLSIITKCWLNCSVDVEEESNGGPLNPDRNLILQQLKLMAKLLNSTWMTSTNPPMKQMITDATNREPELAPLFRDGTNK</sequence>
<dbReference type="GO" id="GO:0005829">
    <property type="term" value="C:cytosol"/>
    <property type="evidence" value="ECO:0007669"/>
    <property type="project" value="TreeGrafter"/>
</dbReference>
<name>A0A151GXZ3_DRECN</name>
<comment type="similarity">
    <text evidence="1">Belongs to the TTI2 family.</text>
</comment>
<evidence type="ECO:0000313" key="2">
    <source>
        <dbReference type="EMBL" id="KYK61912.1"/>
    </source>
</evidence>
<dbReference type="EMBL" id="LAYC01000001">
    <property type="protein sequence ID" value="KYK61912.1"/>
    <property type="molecule type" value="Genomic_DNA"/>
</dbReference>
<dbReference type="AlphaFoldDB" id="A0A151GXZ3"/>
<dbReference type="GO" id="GO:0005634">
    <property type="term" value="C:nucleus"/>
    <property type="evidence" value="ECO:0007669"/>
    <property type="project" value="TreeGrafter"/>
</dbReference>
<dbReference type="Proteomes" id="UP000076580">
    <property type="component" value="Chromosome 01"/>
</dbReference>
<evidence type="ECO:0008006" key="4">
    <source>
        <dbReference type="Google" id="ProtNLM"/>
    </source>
</evidence>
<dbReference type="PANTHER" id="PTHR32226:SF2">
    <property type="entry name" value="TELO2-INTERACTING PROTEIN 2"/>
    <property type="match status" value="1"/>
</dbReference>
<dbReference type="GO" id="GO:0110078">
    <property type="term" value="C:TTT Hsp90 cochaperone complex"/>
    <property type="evidence" value="ECO:0007669"/>
    <property type="project" value="InterPro"/>
</dbReference>
<accession>A0A151GXZ3</accession>
<dbReference type="InterPro" id="IPR016024">
    <property type="entry name" value="ARM-type_fold"/>
</dbReference>
<dbReference type="OrthoDB" id="6417021at2759"/>
<proteinExistence type="inferred from homology"/>
<dbReference type="STRING" id="98403.A0A151GXZ3"/>
<dbReference type="GeneID" id="63715700"/>
<dbReference type="InParanoid" id="A0A151GXZ3"/>
<evidence type="ECO:0000256" key="1">
    <source>
        <dbReference type="ARBA" id="ARBA00034736"/>
    </source>
</evidence>
<organism evidence="2 3">
    <name type="scientific">Drechmeria coniospora</name>
    <name type="common">Nematophagous fungus</name>
    <name type="synonym">Meria coniospora</name>
    <dbReference type="NCBI Taxonomy" id="98403"/>
    <lineage>
        <taxon>Eukaryota</taxon>
        <taxon>Fungi</taxon>
        <taxon>Dikarya</taxon>
        <taxon>Ascomycota</taxon>
        <taxon>Pezizomycotina</taxon>
        <taxon>Sordariomycetes</taxon>
        <taxon>Hypocreomycetidae</taxon>
        <taxon>Hypocreales</taxon>
        <taxon>Ophiocordycipitaceae</taxon>
        <taxon>Drechmeria</taxon>
    </lineage>
</organism>
<dbReference type="InterPro" id="IPR018870">
    <property type="entry name" value="Tti2"/>
</dbReference>
<comment type="caution">
    <text evidence="2">The sequence shown here is derived from an EMBL/GenBank/DDBJ whole genome shotgun (WGS) entry which is preliminary data.</text>
</comment>
<keyword evidence="3" id="KW-1185">Reference proteome</keyword>
<reference evidence="2 3" key="1">
    <citation type="journal article" date="2016" name="Sci. Rep.">
        <title>Insights into Adaptations to a Near-Obligate Nematode Endoparasitic Lifestyle from the Finished Genome of Drechmeria coniospora.</title>
        <authorList>
            <person name="Zhang L."/>
            <person name="Zhou Z."/>
            <person name="Guo Q."/>
            <person name="Fokkens L."/>
            <person name="Miskei M."/>
            <person name="Pocsi I."/>
            <person name="Zhang W."/>
            <person name="Chen M."/>
            <person name="Wang L."/>
            <person name="Sun Y."/>
            <person name="Donzelli B.G."/>
            <person name="Gibson D.M."/>
            <person name="Nelson D.R."/>
            <person name="Luo J.G."/>
            <person name="Rep M."/>
            <person name="Liu H."/>
            <person name="Yang S."/>
            <person name="Wang J."/>
            <person name="Krasnoff S.B."/>
            <person name="Xu Y."/>
            <person name="Molnar I."/>
            <person name="Lin M."/>
        </authorList>
    </citation>
    <scope>NUCLEOTIDE SEQUENCE [LARGE SCALE GENOMIC DNA]</scope>
    <source>
        <strain evidence="2 3">ARSEF 6962</strain>
    </source>
</reference>
<dbReference type="SUPFAM" id="SSF48371">
    <property type="entry name" value="ARM repeat"/>
    <property type="match status" value="1"/>
</dbReference>
<dbReference type="Pfam" id="PF10521">
    <property type="entry name" value="Tti2"/>
    <property type="match status" value="1"/>
</dbReference>
<evidence type="ECO:0000313" key="3">
    <source>
        <dbReference type="Proteomes" id="UP000076580"/>
    </source>
</evidence>
<gene>
    <name evidence="2" type="ORF">DCS_03057</name>
</gene>
<protein>
    <recommendedName>
        <fullName evidence="4">tRNA nucleotidyltransferase</fullName>
    </recommendedName>
</protein>
<dbReference type="RefSeq" id="XP_040661264.1">
    <property type="nucleotide sequence ID" value="XM_040800381.1"/>
</dbReference>
<dbReference type="PANTHER" id="PTHR32226">
    <property type="entry name" value="TELO2-INTERACTING PROTEIN 2"/>
    <property type="match status" value="1"/>
</dbReference>